<dbReference type="Pfam" id="PF13813">
    <property type="entry name" value="MBOAT_2"/>
    <property type="match status" value="1"/>
</dbReference>
<dbReference type="PANTHER" id="PTHR31595:SF57">
    <property type="entry name" value="OS04G0481900 PROTEIN"/>
    <property type="match status" value="1"/>
</dbReference>
<comment type="similarity">
    <text evidence="3">Belongs to the wax synthase family.</text>
</comment>
<keyword evidence="4" id="KW-0808">Transferase</keyword>
<dbReference type="InterPro" id="IPR032805">
    <property type="entry name" value="Wax_synthase_dom"/>
</dbReference>
<comment type="subcellular location">
    <subcellularLocation>
        <location evidence="1">Membrane</location>
        <topology evidence="1">Multi-pass membrane protein</topology>
    </subcellularLocation>
</comment>
<keyword evidence="6 8" id="KW-1133">Transmembrane helix</keyword>
<evidence type="ECO:0000256" key="5">
    <source>
        <dbReference type="ARBA" id="ARBA00022692"/>
    </source>
</evidence>
<feature type="domain" description="Wax synthase" evidence="9">
    <location>
        <begin position="240"/>
        <end position="324"/>
    </location>
</feature>
<dbReference type="PANTHER" id="PTHR31595">
    <property type="entry name" value="LONG-CHAIN-ALCOHOL O-FATTY-ACYLTRANSFERASE 3-RELATED"/>
    <property type="match status" value="1"/>
</dbReference>
<dbReference type="GO" id="GO:0006629">
    <property type="term" value="P:lipid metabolic process"/>
    <property type="evidence" value="ECO:0007669"/>
    <property type="project" value="InterPro"/>
</dbReference>
<evidence type="ECO:0000313" key="11">
    <source>
        <dbReference type="Proteomes" id="UP000237441"/>
    </source>
</evidence>
<dbReference type="AlphaFoldDB" id="A0A2S7Y1Z1"/>
<feature type="transmembrane region" description="Helical" evidence="8">
    <location>
        <begin position="28"/>
        <end position="48"/>
    </location>
</feature>
<organism evidence="10 11">
    <name type="scientific">Beauveria bassiana</name>
    <name type="common">White muscardine disease fungus</name>
    <name type="synonym">Tritirachium shiotae</name>
    <dbReference type="NCBI Taxonomy" id="176275"/>
    <lineage>
        <taxon>Eukaryota</taxon>
        <taxon>Fungi</taxon>
        <taxon>Dikarya</taxon>
        <taxon>Ascomycota</taxon>
        <taxon>Pezizomycotina</taxon>
        <taxon>Sordariomycetes</taxon>
        <taxon>Hypocreomycetidae</taxon>
        <taxon>Hypocreales</taxon>
        <taxon>Cordycipitaceae</taxon>
        <taxon>Beauveria</taxon>
    </lineage>
</organism>
<comment type="caution">
    <text evidence="10">The sequence shown here is derived from an EMBL/GenBank/DDBJ whole genome shotgun (WGS) entry which is preliminary data.</text>
</comment>
<comment type="pathway">
    <text evidence="2">Secondary metabolite biosynthesis.</text>
</comment>
<evidence type="ECO:0000313" key="10">
    <source>
        <dbReference type="EMBL" id="PQK09943.1"/>
    </source>
</evidence>
<keyword evidence="7 8" id="KW-0472">Membrane</keyword>
<evidence type="ECO:0000256" key="1">
    <source>
        <dbReference type="ARBA" id="ARBA00004141"/>
    </source>
</evidence>
<proteinExistence type="inferred from homology"/>
<dbReference type="OrthoDB" id="2796277at2759"/>
<dbReference type="EMBL" id="JRHA01000002">
    <property type="protein sequence ID" value="PQK09943.1"/>
    <property type="molecule type" value="Genomic_DNA"/>
</dbReference>
<evidence type="ECO:0000256" key="7">
    <source>
        <dbReference type="ARBA" id="ARBA00023136"/>
    </source>
</evidence>
<reference evidence="10 11" key="1">
    <citation type="submission" date="2016-07" db="EMBL/GenBank/DDBJ databases">
        <title>Comparative genomics of the entomopathogenic fungus Beauveria bassiana.</title>
        <authorList>
            <person name="Valero Jimenez C.A."/>
            <person name="Zwaan B.J."/>
            <person name="Van Kan J.A."/>
            <person name="Takken W."/>
            <person name="Debets A.J."/>
            <person name="Schoustra S.E."/>
            <person name="Koenraadt C.J."/>
        </authorList>
    </citation>
    <scope>NUCLEOTIDE SEQUENCE [LARGE SCALE GENOMIC DNA]</scope>
    <source>
        <strain evidence="10 11">ARSEF 8028</strain>
    </source>
</reference>
<dbReference type="GO" id="GO:0008374">
    <property type="term" value="F:O-acyltransferase activity"/>
    <property type="evidence" value="ECO:0007669"/>
    <property type="project" value="InterPro"/>
</dbReference>
<evidence type="ECO:0000256" key="8">
    <source>
        <dbReference type="SAM" id="Phobius"/>
    </source>
</evidence>
<name>A0A2S7Y1Z1_BEABA</name>
<feature type="transmembrane region" description="Helical" evidence="8">
    <location>
        <begin position="199"/>
        <end position="226"/>
    </location>
</feature>
<evidence type="ECO:0000256" key="3">
    <source>
        <dbReference type="ARBA" id="ARBA00007282"/>
    </source>
</evidence>
<feature type="transmembrane region" description="Helical" evidence="8">
    <location>
        <begin position="321"/>
        <end position="339"/>
    </location>
</feature>
<feature type="transmembrane region" description="Helical" evidence="8">
    <location>
        <begin position="55"/>
        <end position="76"/>
    </location>
</feature>
<evidence type="ECO:0000256" key="4">
    <source>
        <dbReference type="ARBA" id="ARBA00022679"/>
    </source>
</evidence>
<protein>
    <recommendedName>
        <fullName evidence="9">Wax synthase domain-containing protein</fullName>
    </recommendedName>
</protein>
<feature type="transmembrane region" description="Helical" evidence="8">
    <location>
        <begin position="289"/>
        <end position="315"/>
    </location>
</feature>
<accession>A0A2S7Y1Z1</accession>
<evidence type="ECO:0000256" key="2">
    <source>
        <dbReference type="ARBA" id="ARBA00005179"/>
    </source>
</evidence>
<sequence>MDSISALLLSPLALVAILVGPCWLRHNLIFRCFAVFVTVVLSWNTVCFTRQVNMVIDYVTGILSAWYIIWATSIMFCQGSIACRRHCQCSRFTDKVSKSLKEPTMNCSDIPARFSWDRLFWTLDLVTNFRLVGMDWHDGPRPKQNVGERNQSAGKLTFAIKHVLKLIGGYLWINLSYEMLFKEANDAFSKQNLVSRCRILQYLGCLSVLGTSMTMLHSSLALLWLIHQPLGLSENGLTFPPLWGPRSSILRSGLQGFWGEFWQDLFRIGLLSCGKAVLPAKYRNQPAAYIFPVFLLSGIMHTAGTLAVTGCTWAIGRTMAFFVLQPFGIIVQKLIIAALQQLSIIKYPRGTGKSVVQLMYMAVWARLTLPLLLDDLLLAGIMNDFLAPWSVFGCIYRTIYPN</sequence>
<gene>
    <name evidence="10" type="ORF">BB8028_0002g02670</name>
</gene>
<dbReference type="Proteomes" id="UP000237441">
    <property type="component" value="Unassembled WGS sequence"/>
</dbReference>
<keyword evidence="5 8" id="KW-0812">Transmembrane</keyword>
<evidence type="ECO:0000259" key="9">
    <source>
        <dbReference type="Pfam" id="PF13813"/>
    </source>
</evidence>
<dbReference type="GO" id="GO:0016020">
    <property type="term" value="C:membrane"/>
    <property type="evidence" value="ECO:0007669"/>
    <property type="project" value="UniProtKB-SubCell"/>
</dbReference>
<evidence type="ECO:0000256" key="6">
    <source>
        <dbReference type="ARBA" id="ARBA00022989"/>
    </source>
</evidence>
<dbReference type="InterPro" id="IPR044851">
    <property type="entry name" value="Wax_synthase"/>
</dbReference>